<proteinExistence type="predicted"/>
<protein>
    <submittedName>
        <fullName evidence="1">Uncharacterized protein</fullName>
    </submittedName>
</protein>
<keyword evidence="2" id="KW-1185">Reference proteome</keyword>
<organism evidence="1 2">
    <name type="scientific">Macrosiphum euphorbiae</name>
    <name type="common">potato aphid</name>
    <dbReference type="NCBI Taxonomy" id="13131"/>
    <lineage>
        <taxon>Eukaryota</taxon>
        <taxon>Metazoa</taxon>
        <taxon>Ecdysozoa</taxon>
        <taxon>Arthropoda</taxon>
        <taxon>Hexapoda</taxon>
        <taxon>Insecta</taxon>
        <taxon>Pterygota</taxon>
        <taxon>Neoptera</taxon>
        <taxon>Paraneoptera</taxon>
        <taxon>Hemiptera</taxon>
        <taxon>Sternorrhyncha</taxon>
        <taxon>Aphidomorpha</taxon>
        <taxon>Aphidoidea</taxon>
        <taxon>Aphididae</taxon>
        <taxon>Macrosiphini</taxon>
        <taxon>Macrosiphum</taxon>
    </lineage>
</organism>
<dbReference type="Proteomes" id="UP001160148">
    <property type="component" value="Unassembled WGS sequence"/>
</dbReference>
<reference evidence="1 2" key="1">
    <citation type="submission" date="2023-01" db="EMBL/GenBank/DDBJ databases">
        <authorList>
            <person name="Whitehead M."/>
        </authorList>
    </citation>
    <scope>NUCLEOTIDE SEQUENCE [LARGE SCALE GENOMIC DNA]</scope>
</reference>
<name>A0AAV0VS09_9HEMI</name>
<accession>A0AAV0VS09</accession>
<dbReference type="EMBL" id="CARXXK010000001">
    <property type="protein sequence ID" value="CAI6347183.1"/>
    <property type="molecule type" value="Genomic_DNA"/>
</dbReference>
<comment type="caution">
    <text evidence="1">The sequence shown here is derived from an EMBL/GenBank/DDBJ whole genome shotgun (WGS) entry which is preliminary data.</text>
</comment>
<sequence length="101" mass="11168">MVLLSRPGVCASTKYTTPNRSLVVSNGNVSKINEQIKILETTGDLELCMSLTSNNFRPMTVKIGIENDPIVEDCDSEMTQPTLKGLIKQVLAVHNSFTTYY</sequence>
<evidence type="ECO:0000313" key="1">
    <source>
        <dbReference type="EMBL" id="CAI6347183.1"/>
    </source>
</evidence>
<evidence type="ECO:0000313" key="2">
    <source>
        <dbReference type="Proteomes" id="UP001160148"/>
    </source>
</evidence>
<dbReference type="AlphaFoldDB" id="A0AAV0VS09"/>
<gene>
    <name evidence="1" type="ORF">MEUPH1_LOCUS3999</name>
</gene>